<keyword evidence="2" id="KW-1185">Reference proteome</keyword>
<name>A0A2A6BW05_PRIPA</name>
<dbReference type="AlphaFoldDB" id="A0A2A6BW05"/>
<evidence type="ECO:0000313" key="1">
    <source>
        <dbReference type="EnsemblMetazoa" id="PPA42697.1"/>
    </source>
</evidence>
<gene>
    <name evidence="1" type="primary">WBGene00281066</name>
</gene>
<accession>A0A2A6BW05</accession>
<reference evidence="2" key="1">
    <citation type="journal article" date="2008" name="Nat. Genet.">
        <title>The Pristionchus pacificus genome provides a unique perspective on nematode lifestyle and parasitism.</title>
        <authorList>
            <person name="Dieterich C."/>
            <person name="Clifton S.W."/>
            <person name="Schuster L.N."/>
            <person name="Chinwalla A."/>
            <person name="Delehaunty K."/>
            <person name="Dinkelacker I."/>
            <person name="Fulton L."/>
            <person name="Fulton R."/>
            <person name="Godfrey J."/>
            <person name="Minx P."/>
            <person name="Mitreva M."/>
            <person name="Roeseler W."/>
            <person name="Tian H."/>
            <person name="Witte H."/>
            <person name="Yang S.P."/>
            <person name="Wilson R.K."/>
            <person name="Sommer R.J."/>
        </authorList>
    </citation>
    <scope>NUCLEOTIDE SEQUENCE [LARGE SCALE GENOMIC DNA]</scope>
    <source>
        <strain evidence="2">PS312</strain>
    </source>
</reference>
<dbReference type="Proteomes" id="UP000005239">
    <property type="component" value="Unassembled WGS sequence"/>
</dbReference>
<accession>A0A8R1Z033</accession>
<sequence>MAASPPTSCSDDMMTQPTGSPTLRAHVIGAGDAATLAARASGDLSSPDVLTSSANLANELTLRFGQRVRLEQLLQYKENEPATARGDSRVEAARVRVKRYRTGLQLIDN</sequence>
<protein>
    <submittedName>
        <fullName evidence="1">Uncharacterized protein</fullName>
    </submittedName>
</protein>
<organism evidence="1 2">
    <name type="scientific">Pristionchus pacificus</name>
    <name type="common">Parasitic nematode worm</name>
    <dbReference type="NCBI Taxonomy" id="54126"/>
    <lineage>
        <taxon>Eukaryota</taxon>
        <taxon>Metazoa</taxon>
        <taxon>Ecdysozoa</taxon>
        <taxon>Nematoda</taxon>
        <taxon>Chromadorea</taxon>
        <taxon>Rhabditida</taxon>
        <taxon>Rhabditina</taxon>
        <taxon>Diplogasteromorpha</taxon>
        <taxon>Diplogasteroidea</taxon>
        <taxon>Neodiplogasteridae</taxon>
        <taxon>Pristionchus</taxon>
    </lineage>
</organism>
<evidence type="ECO:0000313" key="2">
    <source>
        <dbReference type="Proteomes" id="UP000005239"/>
    </source>
</evidence>
<reference evidence="1" key="2">
    <citation type="submission" date="2022-06" db="UniProtKB">
        <authorList>
            <consortium name="EnsemblMetazoa"/>
        </authorList>
    </citation>
    <scope>IDENTIFICATION</scope>
    <source>
        <strain evidence="1">PS312</strain>
    </source>
</reference>
<proteinExistence type="predicted"/>
<dbReference type="EnsemblMetazoa" id="PPA42697.1">
    <property type="protein sequence ID" value="PPA42697.1"/>
    <property type="gene ID" value="WBGene00281066"/>
</dbReference>